<sequence length="144" mass="16485">MANTFYKKFKLKYLKTAELNVYKFNVKLNVDINTVYNQGKGSFALVENIGVPRIDDHRLSRPFSLKPPIKFGTIPWSHTDSTLSKYFKEMHAYMRQHNRSTVLKGVADVLSGGTRRDEDCRLLTVGSWYAMTGYGLAFPEIPNT</sequence>
<dbReference type="Gene3D" id="3.40.190.10">
    <property type="entry name" value="Periplasmic binding protein-like II"/>
    <property type="match status" value="1"/>
</dbReference>
<evidence type="ECO:0000313" key="2">
    <source>
        <dbReference type="Proteomes" id="UP001162164"/>
    </source>
</evidence>
<evidence type="ECO:0000313" key="1">
    <source>
        <dbReference type="EMBL" id="KAJ8967371.1"/>
    </source>
</evidence>
<accession>A0ABQ9IVZ7</accession>
<comment type="caution">
    <text evidence="1">The sequence shown here is derived from an EMBL/GenBank/DDBJ whole genome shotgun (WGS) entry which is preliminary data.</text>
</comment>
<keyword evidence="2" id="KW-1185">Reference proteome</keyword>
<dbReference type="Proteomes" id="UP001162164">
    <property type="component" value="Unassembled WGS sequence"/>
</dbReference>
<name>A0ABQ9IVZ7_9CUCU</name>
<organism evidence="1 2">
    <name type="scientific">Molorchus minor</name>
    <dbReference type="NCBI Taxonomy" id="1323400"/>
    <lineage>
        <taxon>Eukaryota</taxon>
        <taxon>Metazoa</taxon>
        <taxon>Ecdysozoa</taxon>
        <taxon>Arthropoda</taxon>
        <taxon>Hexapoda</taxon>
        <taxon>Insecta</taxon>
        <taxon>Pterygota</taxon>
        <taxon>Neoptera</taxon>
        <taxon>Endopterygota</taxon>
        <taxon>Coleoptera</taxon>
        <taxon>Polyphaga</taxon>
        <taxon>Cucujiformia</taxon>
        <taxon>Chrysomeloidea</taxon>
        <taxon>Cerambycidae</taxon>
        <taxon>Lamiinae</taxon>
        <taxon>Monochamini</taxon>
        <taxon>Molorchus</taxon>
    </lineage>
</organism>
<protein>
    <submittedName>
        <fullName evidence="1">Uncharacterized protein</fullName>
    </submittedName>
</protein>
<proteinExistence type="predicted"/>
<dbReference type="EMBL" id="JAPWTJ010002197">
    <property type="protein sequence ID" value="KAJ8967371.1"/>
    <property type="molecule type" value="Genomic_DNA"/>
</dbReference>
<reference evidence="1" key="1">
    <citation type="journal article" date="2023" name="Insect Mol. Biol.">
        <title>Genome sequencing provides insights into the evolution of gene families encoding plant cell wall-degrading enzymes in longhorned beetles.</title>
        <authorList>
            <person name="Shin N.R."/>
            <person name="Okamura Y."/>
            <person name="Kirsch R."/>
            <person name="Pauchet Y."/>
        </authorList>
    </citation>
    <scope>NUCLEOTIDE SEQUENCE</scope>
    <source>
        <strain evidence="1">MMC_N1</strain>
    </source>
</reference>
<gene>
    <name evidence="1" type="ORF">NQ317_017028</name>
</gene>